<gene>
    <name evidence="1" type="ORF">H4696_003367</name>
</gene>
<comment type="caution">
    <text evidence="1">The sequence shown here is derived from an EMBL/GenBank/DDBJ whole genome shotgun (WGS) entry which is preliminary data.</text>
</comment>
<accession>A0ABR9I001</accession>
<sequence length="152" mass="17090">MTEQPERRAGDLHVSHHRFFLIDDSAHLSDITADLQWEDQRMATTGPGALAVNTEVHTGLINLVVERHTVAPPPDPGRWETIEEHRIDSSTGRLRPATLFNPPPPELYAPVTGPPGDYIVRVHRHIHEVVDDPAFDPAESYLLQCWPKTTDN</sequence>
<keyword evidence="2" id="KW-1185">Reference proteome</keyword>
<evidence type="ECO:0000313" key="1">
    <source>
        <dbReference type="EMBL" id="MBE1496267.1"/>
    </source>
</evidence>
<dbReference type="RefSeq" id="WP_086858396.1">
    <property type="nucleotide sequence ID" value="NZ_JADBEG010000001.1"/>
</dbReference>
<reference evidence="1 2" key="1">
    <citation type="submission" date="2020-10" db="EMBL/GenBank/DDBJ databases">
        <title>Sequencing the genomes of 1000 actinobacteria strains.</title>
        <authorList>
            <person name="Klenk H.-P."/>
        </authorList>
    </citation>
    <scope>NUCLEOTIDE SEQUENCE [LARGE SCALE GENOMIC DNA]</scope>
    <source>
        <strain evidence="1 2">DSM 44653</strain>
    </source>
</reference>
<protein>
    <submittedName>
        <fullName evidence="1">Uncharacterized protein</fullName>
    </submittedName>
</protein>
<organism evidence="1 2">
    <name type="scientific">Amycolatopsis lexingtonensis</name>
    <dbReference type="NCBI Taxonomy" id="218822"/>
    <lineage>
        <taxon>Bacteria</taxon>
        <taxon>Bacillati</taxon>
        <taxon>Actinomycetota</taxon>
        <taxon>Actinomycetes</taxon>
        <taxon>Pseudonocardiales</taxon>
        <taxon>Pseudonocardiaceae</taxon>
        <taxon>Amycolatopsis</taxon>
    </lineage>
</organism>
<evidence type="ECO:0000313" key="2">
    <source>
        <dbReference type="Proteomes" id="UP000631670"/>
    </source>
</evidence>
<dbReference type="Proteomes" id="UP000631670">
    <property type="component" value="Unassembled WGS sequence"/>
</dbReference>
<name>A0ABR9I001_9PSEU</name>
<proteinExistence type="predicted"/>
<dbReference type="EMBL" id="JADBEG010000001">
    <property type="protein sequence ID" value="MBE1496267.1"/>
    <property type="molecule type" value="Genomic_DNA"/>
</dbReference>